<organism evidence="4">
    <name type="scientific">freshwater metagenome</name>
    <dbReference type="NCBI Taxonomy" id="449393"/>
    <lineage>
        <taxon>unclassified sequences</taxon>
        <taxon>metagenomes</taxon>
        <taxon>ecological metagenomes</taxon>
    </lineage>
</organism>
<evidence type="ECO:0000313" key="4">
    <source>
        <dbReference type="EMBL" id="CAB4766120.1"/>
    </source>
</evidence>
<dbReference type="InterPro" id="IPR050595">
    <property type="entry name" value="Bact_response_regulator"/>
</dbReference>
<evidence type="ECO:0000256" key="2">
    <source>
        <dbReference type="SAM" id="MobiDB-lite"/>
    </source>
</evidence>
<dbReference type="PANTHER" id="PTHR44591">
    <property type="entry name" value="STRESS RESPONSE REGULATOR PROTEIN 1"/>
    <property type="match status" value="1"/>
</dbReference>
<dbReference type="SUPFAM" id="SSF52172">
    <property type="entry name" value="CheY-like"/>
    <property type="match status" value="1"/>
</dbReference>
<protein>
    <submittedName>
        <fullName evidence="4">Unannotated protein</fullName>
    </submittedName>
</protein>
<name>A0A6J6V1W1_9ZZZZ</name>
<dbReference type="AlphaFoldDB" id="A0A6J6V1W1"/>
<proteinExistence type="predicted"/>
<feature type="region of interest" description="Disordered" evidence="2">
    <location>
        <begin position="1"/>
        <end position="23"/>
    </location>
</feature>
<evidence type="ECO:0000259" key="3">
    <source>
        <dbReference type="PROSITE" id="PS50110"/>
    </source>
</evidence>
<dbReference type="InterPro" id="IPR011006">
    <property type="entry name" value="CheY-like_superfamily"/>
</dbReference>
<dbReference type="EMBL" id="CAEZYQ010000034">
    <property type="protein sequence ID" value="CAB4766120.1"/>
    <property type="molecule type" value="Genomic_DNA"/>
</dbReference>
<dbReference type="SMART" id="SM00448">
    <property type="entry name" value="REC"/>
    <property type="match status" value="1"/>
</dbReference>
<dbReference type="Pfam" id="PF00072">
    <property type="entry name" value="Response_reg"/>
    <property type="match status" value="1"/>
</dbReference>
<dbReference type="InterPro" id="IPR001789">
    <property type="entry name" value="Sig_transdc_resp-reg_receiver"/>
</dbReference>
<feature type="domain" description="Response regulatory" evidence="3">
    <location>
        <begin position="27"/>
        <end position="143"/>
    </location>
</feature>
<dbReference type="Gene3D" id="3.40.50.2300">
    <property type="match status" value="1"/>
</dbReference>
<reference evidence="4" key="1">
    <citation type="submission" date="2020-05" db="EMBL/GenBank/DDBJ databases">
        <authorList>
            <person name="Chiriac C."/>
            <person name="Salcher M."/>
            <person name="Ghai R."/>
            <person name="Kavagutti S V."/>
        </authorList>
    </citation>
    <scope>NUCLEOTIDE SEQUENCE</scope>
</reference>
<dbReference type="GO" id="GO:0000160">
    <property type="term" value="P:phosphorelay signal transduction system"/>
    <property type="evidence" value="ECO:0007669"/>
    <property type="project" value="InterPro"/>
</dbReference>
<dbReference type="PROSITE" id="PS50110">
    <property type="entry name" value="RESPONSE_REGULATORY"/>
    <property type="match status" value="1"/>
</dbReference>
<dbReference type="CDD" id="cd17546">
    <property type="entry name" value="REC_hyHK_CKI1_RcsC-like"/>
    <property type="match status" value="1"/>
</dbReference>
<accession>A0A6J6V1W1</accession>
<gene>
    <name evidence="4" type="ORF">UFOPK2761_03066</name>
</gene>
<evidence type="ECO:0000256" key="1">
    <source>
        <dbReference type="ARBA" id="ARBA00022553"/>
    </source>
</evidence>
<dbReference type="PANTHER" id="PTHR44591:SF20">
    <property type="entry name" value="PROTEIN PILH"/>
    <property type="match status" value="1"/>
</dbReference>
<keyword evidence="1" id="KW-0597">Phosphoprotein</keyword>
<sequence>MGAVPGGYDPPVTQEAPTSGASDRRLRFLVVDDTEDIREVMTRMVHRQGHQADEAADGVEAVEALQRDRYDLMLLDLSMPRMTGEEVVRWVQEHPEHAHGVRIVVVSAWAGDKRPLLQELGIHDVLPKPLRRQQLEELITGVLGS</sequence>